<evidence type="ECO:0000256" key="10">
    <source>
        <dbReference type="ARBA" id="ARBA00022991"/>
    </source>
</evidence>
<evidence type="ECO:0000256" key="1">
    <source>
        <dbReference type="ARBA" id="ARBA00000085"/>
    </source>
</evidence>
<keyword evidence="4" id="KW-0600">Photoreceptor protein</keyword>
<evidence type="ECO:0000259" key="13">
    <source>
        <dbReference type="PROSITE" id="PS50046"/>
    </source>
</evidence>
<dbReference type="EC" id="2.7.13.3" evidence="3"/>
<dbReference type="InterPro" id="IPR029016">
    <property type="entry name" value="GAF-like_dom_sf"/>
</dbReference>
<keyword evidence="10" id="KW-0157">Chromophore</keyword>
<dbReference type="InterPro" id="IPR043150">
    <property type="entry name" value="Phytochrome_PHY_sf"/>
</dbReference>
<dbReference type="GO" id="GO:0005524">
    <property type="term" value="F:ATP binding"/>
    <property type="evidence" value="ECO:0007669"/>
    <property type="project" value="UniProtKB-KW"/>
</dbReference>
<feature type="domain" description="Histidine kinase" evidence="14">
    <location>
        <begin position="519"/>
        <end position="732"/>
    </location>
</feature>
<organism evidence="15 16">
    <name type="scientific">Sphingobacterium tenebrionis</name>
    <dbReference type="NCBI Taxonomy" id="3111775"/>
    <lineage>
        <taxon>Bacteria</taxon>
        <taxon>Pseudomonadati</taxon>
        <taxon>Bacteroidota</taxon>
        <taxon>Sphingobacteriia</taxon>
        <taxon>Sphingobacteriales</taxon>
        <taxon>Sphingobacteriaceae</taxon>
        <taxon>Sphingobacterium</taxon>
    </lineage>
</organism>
<dbReference type="InterPro" id="IPR005467">
    <property type="entry name" value="His_kinase_dom"/>
</dbReference>
<evidence type="ECO:0000256" key="2">
    <source>
        <dbReference type="ARBA" id="ARBA00006402"/>
    </source>
</evidence>
<dbReference type="Gene3D" id="3.30.450.40">
    <property type="match status" value="1"/>
</dbReference>
<evidence type="ECO:0000313" key="15">
    <source>
        <dbReference type="EMBL" id="MEI5985401.1"/>
    </source>
</evidence>
<protein>
    <recommendedName>
        <fullName evidence="3">histidine kinase</fullName>
        <ecNumber evidence="3">2.7.13.3</ecNumber>
    </recommendedName>
</protein>
<gene>
    <name evidence="15" type="ORF">VJ786_10860</name>
</gene>
<dbReference type="PRINTS" id="PR01033">
    <property type="entry name" value="PHYTOCHROME"/>
</dbReference>
<evidence type="ECO:0000256" key="7">
    <source>
        <dbReference type="ARBA" id="ARBA00022741"/>
    </source>
</evidence>
<dbReference type="SUPFAM" id="SSF55874">
    <property type="entry name" value="ATPase domain of HSP90 chaperone/DNA topoisomerase II/histidine kinase"/>
    <property type="match status" value="1"/>
</dbReference>
<dbReference type="EMBL" id="JAYLLN010000025">
    <property type="protein sequence ID" value="MEI5985401.1"/>
    <property type="molecule type" value="Genomic_DNA"/>
</dbReference>
<dbReference type="InterPro" id="IPR013515">
    <property type="entry name" value="Phytochrome_cen-reg"/>
</dbReference>
<evidence type="ECO:0000256" key="12">
    <source>
        <dbReference type="ARBA" id="ARBA00023170"/>
    </source>
</evidence>
<evidence type="ECO:0000256" key="3">
    <source>
        <dbReference type="ARBA" id="ARBA00012438"/>
    </source>
</evidence>
<dbReference type="Proteomes" id="UP001363035">
    <property type="component" value="Unassembled WGS sequence"/>
</dbReference>
<dbReference type="InterPro" id="IPR036097">
    <property type="entry name" value="HisK_dim/P_sf"/>
</dbReference>
<evidence type="ECO:0000256" key="5">
    <source>
        <dbReference type="ARBA" id="ARBA00022606"/>
    </source>
</evidence>
<keyword evidence="12" id="KW-0675">Receptor</keyword>
<evidence type="ECO:0000256" key="9">
    <source>
        <dbReference type="ARBA" id="ARBA00022840"/>
    </source>
</evidence>
<dbReference type="InterPro" id="IPR013654">
    <property type="entry name" value="PAS_2"/>
</dbReference>
<dbReference type="SUPFAM" id="SSF47384">
    <property type="entry name" value="Homodimeric domain of signal transducing histidine kinase"/>
    <property type="match status" value="1"/>
</dbReference>
<dbReference type="RefSeq" id="WP_336557701.1">
    <property type="nucleotide sequence ID" value="NZ_JAYLLN010000025.1"/>
</dbReference>
<dbReference type="Gene3D" id="3.30.565.10">
    <property type="entry name" value="Histidine kinase-like ATPase, C-terminal domain"/>
    <property type="match status" value="1"/>
</dbReference>
<dbReference type="Gene3D" id="1.10.287.130">
    <property type="match status" value="1"/>
</dbReference>
<keyword evidence="16" id="KW-1185">Reference proteome</keyword>
<dbReference type="InterPro" id="IPR050351">
    <property type="entry name" value="BphY/WalK/GraS-like"/>
</dbReference>
<dbReference type="InterPro" id="IPR016132">
    <property type="entry name" value="Phyto_chromo_attachment"/>
</dbReference>
<keyword evidence="11" id="KW-0902">Two-component regulatory system</keyword>
<evidence type="ECO:0000259" key="14">
    <source>
        <dbReference type="PROSITE" id="PS50109"/>
    </source>
</evidence>
<dbReference type="InterPro" id="IPR001294">
    <property type="entry name" value="Phytochrome"/>
</dbReference>
<evidence type="ECO:0000256" key="4">
    <source>
        <dbReference type="ARBA" id="ARBA00022543"/>
    </source>
</evidence>
<dbReference type="InterPro" id="IPR003661">
    <property type="entry name" value="HisK_dim/P_dom"/>
</dbReference>
<proteinExistence type="inferred from homology"/>
<dbReference type="Pfam" id="PF02518">
    <property type="entry name" value="HATPase_c"/>
    <property type="match status" value="1"/>
</dbReference>
<comment type="catalytic activity">
    <reaction evidence="1">
        <text>ATP + protein L-histidine = ADP + protein N-phospho-L-histidine.</text>
        <dbReference type="EC" id="2.7.13.3"/>
    </reaction>
</comment>
<dbReference type="PROSITE" id="PS50046">
    <property type="entry name" value="PHYTOCHROME_2"/>
    <property type="match status" value="1"/>
</dbReference>
<dbReference type="PANTHER" id="PTHR42878">
    <property type="entry name" value="TWO-COMPONENT HISTIDINE KINASE"/>
    <property type="match status" value="1"/>
</dbReference>
<dbReference type="InterPro" id="IPR003594">
    <property type="entry name" value="HATPase_dom"/>
</dbReference>
<keyword evidence="9 15" id="KW-0067">ATP-binding</keyword>
<dbReference type="SUPFAM" id="SSF55785">
    <property type="entry name" value="PYP-like sensor domain (PAS domain)"/>
    <property type="match status" value="1"/>
</dbReference>
<dbReference type="InterPro" id="IPR003018">
    <property type="entry name" value="GAF"/>
</dbReference>
<evidence type="ECO:0000313" key="16">
    <source>
        <dbReference type="Proteomes" id="UP001363035"/>
    </source>
</evidence>
<sequence>MNKISNKCEDEQIHLLGLIQPYGILIILDKDLKVKTHSQVIEPLNKVFHEGDWLDKNIQGILRLPFEKIQHAFDELSEQNQAENPHRFSQEFVVEDQEFYLSMYWTNGLLYLEFEVKHNKQGNLNLSFNSYLQKISQSQDSLWQDLSDILGELMGFDRVMIYQFLEDSSGIVVAEHLKDQSLSSFLGFHYPEFDIPQQARALYSKNHIRFIVDTDVAPNHMISIGEEIDLQRVGIRSLSPIHLQYLRNGGFRSSLSISIIVKGKLWGLVCCQNEMPLHVDLQRRNLAFTLTHYAASRFQYLEHEEKLTYLGESQKLESQIKEAIYLKNNVFRDLEPIMPQLMEAMISDGIAIIQGDEIMTFGETPGKSSISNFISSVKSELKDIYLSNLHDKYSNMDSSLFFEDFPGIAFLPIEGPLGFTLIWFRKETPVIKKWAGKPEKDFVLDEADQVLKPSPRTSFQLYMEEVKGSAIKWTQREVLFLQRIKDVLQQGMLKKASRIAALNEQLIEMNNALDTYAYTISHDLKNPLTAIKLSGEFLSVRDSVPDGLKKKMTQNILDGVNNIVNMLDKIHSFSKASVFDYQPVLISTDKFIKEIVEIARERYSSGGLNVSFGELLPVYGEKTLVYQLFVNIIGNAIKYSSKSKNPTVSISSEQLDNGVNYKVIDNGIGIKKSELETVYEIFKRMSNSAGFEGSGVGMAIVKRIVDKLNLKISIESNLGVGTEIVIFFPDYTIDKTFHE</sequence>
<dbReference type="SMART" id="SM00387">
    <property type="entry name" value="HATPase_c"/>
    <property type="match status" value="1"/>
</dbReference>
<dbReference type="Pfam" id="PF08446">
    <property type="entry name" value="PAS_2"/>
    <property type="match status" value="1"/>
</dbReference>
<keyword evidence="7" id="KW-0547">Nucleotide-binding</keyword>
<dbReference type="PROSITE" id="PS50109">
    <property type="entry name" value="HIS_KIN"/>
    <property type="match status" value="1"/>
</dbReference>
<dbReference type="Gene3D" id="3.30.450.270">
    <property type="match status" value="1"/>
</dbReference>
<accession>A0ABU8I7F4</accession>
<keyword evidence="8" id="KW-0418">Kinase</keyword>
<comment type="caution">
    <text evidence="15">The sequence shown here is derived from an EMBL/GenBank/DDBJ whole genome shotgun (WGS) entry which is preliminary data.</text>
</comment>
<evidence type="ECO:0000256" key="11">
    <source>
        <dbReference type="ARBA" id="ARBA00023012"/>
    </source>
</evidence>
<dbReference type="SUPFAM" id="SSF55781">
    <property type="entry name" value="GAF domain-like"/>
    <property type="match status" value="2"/>
</dbReference>
<dbReference type="SMART" id="SM00388">
    <property type="entry name" value="HisKA"/>
    <property type="match status" value="1"/>
</dbReference>
<dbReference type="Gene3D" id="3.30.450.20">
    <property type="entry name" value="PAS domain"/>
    <property type="match status" value="1"/>
</dbReference>
<feature type="domain" description="Phytochrome chromophore attachment site" evidence="13">
    <location>
        <begin position="138"/>
        <end position="293"/>
    </location>
</feature>
<evidence type="ECO:0000256" key="6">
    <source>
        <dbReference type="ARBA" id="ARBA00022679"/>
    </source>
</evidence>
<name>A0ABU8I7F4_9SPHI</name>
<keyword evidence="5" id="KW-0716">Sensory transduction</keyword>
<comment type="similarity">
    <text evidence="2">In the N-terminal section; belongs to the phytochrome family.</text>
</comment>
<dbReference type="InterPro" id="IPR036890">
    <property type="entry name" value="HATPase_C_sf"/>
</dbReference>
<dbReference type="PANTHER" id="PTHR42878:SF7">
    <property type="entry name" value="SENSOR HISTIDINE KINASE GLRK"/>
    <property type="match status" value="1"/>
</dbReference>
<keyword evidence="6" id="KW-0808">Transferase</keyword>
<dbReference type="Pfam" id="PF01590">
    <property type="entry name" value="GAF"/>
    <property type="match status" value="1"/>
</dbReference>
<dbReference type="CDD" id="cd00082">
    <property type="entry name" value="HisKA"/>
    <property type="match status" value="1"/>
</dbReference>
<reference evidence="15 16" key="1">
    <citation type="submission" date="2024-01" db="EMBL/GenBank/DDBJ databases">
        <title>Sphingobacterium tenebrionis sp. nov., a novel endophyte isolated from tenebrio molitor intestines.</title>
        <authorList>
            <person name="Zhang C."/>
        </authorList>
    </citation>
    <scope>NUCLEOTIDE SEQUENCE [LARGE SCALE GENOMIC DNA]</scope>
    <source>
        <strain evidence="15 16">PU5-4</strain>
    </source>
</reference>
<evidence type="ECO:0000256" key="8">
    <source>
        <dbReference type="ARBA" id="ARBA00022777"/>
    </source>
</evidence>
<dbReference type="Pfam" id="PF00512">
    <property type="entry name" value="HisKA"/>
    <property type="match status" value="1"/>
</dbReference>
<dbReference type="Pfam" id="PF00360">
    <property type="entry name" value="PHY"/>
    <property type="match status" value="1"/>
</dbReference>
<dbReference type="InterPro" id="IPR035965">
    <property type="entry name" value="PAS-like_dom_sf"/>
</dbReference>